<sequence length="50" mass="5566">MDVTRTFKTHRRDLPMGEVPGREHWGPLIGPAEVSAHGTCTSHILTHDAF</sequence>
<protein>
    <submittedName>
        <fullName evidence="1">Uncharacterized protein</fullName>
    </submittedName>
</protein>
<comment type="caution">
    <text evidence="1">The sequence shown here is derived from an EMBL/GenBank/DDBJ whole genome shotgun (WGS) entry which is preliminary data.</text>
</comment>
<gene>
    <name evidence="1" type="ORF">RHMOL_Rhmol08G0173800</name>
</gene>
<accession>A0ACC0MQL4</accession>
<evidence type="ECO:0000313" key="2">
    <source>
        <dbReference type="Proteomes" id="UP001062846"/>
    </source>
</evidence>
<keyword evidence="2" id="KW-1185">Reference proteome</keyword>
<dbReference type="Proteomes" id="UP001062846">
    <property type="component" value="Chromosome 8"/>
</dbReference>
<reference evidence="1" key="1">
    <citation type="submission" date="2022-02" db="EMBL/GenBank/DDBJ databases">
        <title>Plant Genome Project.</title>
        <authorList>
            <person name="Zhang R.-G."/>
        </authorList>
    </citation>
    <scope>NUCLEOTIDE SEQUENCE</scope>
    <source>
        <strain evidence="1">AT1</strain>
    </source>
</reference>
<name>A0ACC0MQL4_RHOML</name>
<proteinExistence type="predicted"/>
<organism evidence="1 2">
    <name type="scientific">Rhododendron molle</name>
    <name type="common">Chinese azalea</name>
    <name type="synonym">Azalea mollis</name>
    <dbReference type="NCBI Taxonomy" id="49168"/>
    <lineage>
        <taxon>Eukaryota</taxon>
        <taxon>Viridiplantae</taxon>
        <taxon>Streptophyta</taxon>
        <taxon>Embryophyta</taxon>
        <taxon>Tracheophyta</taxon>
        <taxon>Spermatophyta</taxon>
        <taxon>Magnoliopsida</taxon>
        <taxon>eudicotyledons</taxon>
        <taxon>Gunneridae</taxon>
        <taxon>Pentapetalae</taxon>
        <taxon>asterids</taxon>
        <taxon>Ericales</taxon>
        <taxon>Ericaceae</taxon>
        <taxon>Ericoideae</taxon>
        <taxon>Rhodoreae</taxon>
        <taxon>Rhododendron</taxon>
    </lineage>
</organism>
<evidence type="ECO:0000313" key="1">
    <source>
        <dbReference type="EMBL" id="KAI8542871.1"/>
    </source>
</evidence>
<dbReference type="EMBL" id="CM046395">
    <property type="protein sequence ID" value="KAI8542871.1"/>
    <property type="molecule type" value="Genomic_DNA"/>
</dbReference>